<dbReference type="AlphaFoldDB" id="A0AAV2ITE7"/>
<name>A0AAV2ITE7_LYMST</name>
<feature type="compositionally biased region" description="Polar residues" evidence="1">
    <location>
        <begin position="190"/>
        <end position="223"/>
    </location>
</feature>
<evidence type="ECO:0000313" key="2">
    <source>
        <dbReference type="EMBL" id="CAL1548966.1"/>
    </source>
</evidence>
<dbReference type="EMBL" id="CAXITT010002418">
    <property type="protein sequence ID" value="CAL1548966.1"/>
    <property type="molecule type" value="Genomic_DNA"/>
</dbReference>
<feature type="region of interest" description="Disordered" evidence="1">
    <location>
        <begin position="190"/>
        <end position="227"/>
    </location>
</feature>
<protein>
    <submittedName>
        <fullName evidence="3">Uncharacterized protein</fullName>
    </submittedName>
</protein>
<feature type="non-terminal residue" evidence="3">
    <location>
        <position position="1"/>
    </location>
</feature>
<organism evidence="3 4">
    <name type="scientific">Lymnaea stagnalis</name>
    <name type="common">Great pond snail</name>
    <name type="synonym">Helix stagnalis</name>
    <dbReference type="NCBI Taxonomy" id="6523"/>
    <lineage>
        <taxon>Eukaryota</taxon>
        <taxon>Metazoa</taxon>
        <taxon>Spiralia</taxon>
        <taxon>Lophotrochozoa</taxon>
        <taxon>Mollusca</taxon>
        <taxon>Gastropoda</taxon>
        <taxon>Heterobranchia</taxon>
        <taxon>Euthyneura</taxon>
        <taxon>Panpulmonata</taxon>
        <taxon>Hygrophila</taxon>
        <taxon>Lymnaeoidea</taxon>
        <taxon>Lymnaeidae</taxon>
        <taxon>Lymnaea</taxon>
    </lineage>
</organism>
<keyword evidence="4" id="KW-1185">Reference proteome</keyword>
<evidence type="ECO:0000313" key="4">
    <source>
        <dbReference type="Proteomes" id="UP001497497"/>
    </source>
</evidence>
<comment type="caution">
    <text evidence="3">The sequence shown here is derived from an EMBL/GenBank/DDBJ whole genome shotgun (WGS) entry which is preliminary data.</text>
</comment>
<dbReference type="EMBL" id="CAXITT010002418">
    <property type="protein sequence ID" value="CAL1548967.1"/>
    <property type="molecule type" value="Genomic_DNA"/>
</dbReference>
<evidence type="ECO:0000313" key="3">
    <source>
        <dbReference type="EMBL" id="CAL1548967.1"/>
    </source>
</evidence>
<evidence type="ECO:0000256" key="1">
    <source>
        <dbReference type="SAM" id="MobiDB-lite"/>
    </source>
</evidence>
<gene>
    <name evidence="2" type="ORF">GSLYS_00022283001</name>
    <name evidence="3" type="ORF">GSLYS_00022284001</name>
</gene>
<sequence>YLEREKQKCADLEENLYSSTLARQLDLQDIWRLVQKDVETECQDQQDDSFNPNSPDKIKESIKRDIETLRVKLEKRDAALGALKRHNLNLSLSWNNEDIDLPSTWHSNHRLSPGSPLVDALSIDVFNGNLPMYAMKYPYTASVVSCEDVDCYECKAARMVLQNRYTTSCPSIGPTDNGQQEHMPSKKYSFATNSNVCNGNDEQHPASSAPPTKVSSESCSNPHNRQRSLYGIHRRQDFIRSSGRYLLDKPISSNHQFEDHSHNMAQSSAGSRSKDLYPVLDSNVNNSSCPVVSWSSDNILTVADTTESNLRARRSSFRKAVENNQDSESDSCGTKLYDVNTISEELRRPSFHAAIEHGRGVNADVSMKRKVVQINPPETLKIRTKTIKDYSLPSNDDIMDSVQPDTPKTVKFQIEEDQDSDSQVYTGALAWGSSVARTENAIALSSLSFPSLSSSITSSSVFTSPPSPFEPGHGGCNQSFSRSASMQGYHNLDVILDNAYSYVSKSIEDWDMSPQHTGNCIDFCGEFMNRTDYEQETLEYLTGSWEVIIYFL</sequence>
<reference evidence="3 4" key="1">
    <citation type="submission" date="2024-04" db="EMBL/GenBank/DDBJ databases">
        <authorList>
            <consortium name="Genoscope - CEA"/>
            <person name="William W."/>
        </authorList>
    </citation>
    <scope>NUCLEOTIDE SEQUENCE [LARGE SCALE GENOMIC DNA]</scope>
</reference>
<dbReference type="Proteomes" id="UP001497497">
    <property type="component" value="Unassembled WGS sequence"/>
</dbReference>
<proteinExistence type="predicted"/>
<accession>A0AAV2ITE7</accession>